<dbReference type="EMBL" id="CM018050">
    <property type="protein sequence ID" value="KAA8518537.1"/>
    <property type="molecule type" value="Genomic_DNA"/>
</dbReference>
<proteinExistence type="predicted"/>
<dbReference type="AlphaFoldDB" id="A0A5J4ZMU9"/>
<sequence>MWMKLGGGERTIWWISGRTSVRTTFSRSAERGFFFSLSNSQMFRKIKKRIVPRKCRKRMWTSWEQWLPVKQLLSFSPNP</sequence>
<accession>A0A5J4ZMU9</accession>
<dbReference type="Proteomes" id="UP000325577">
    <property type="component" value="Linkage Group LG7"/>
</dbReference>
<keyword evidence="2" id="KW-1185">Reference proteome</keyword>
<evidence type="ECO:0000313" key="2">
    <source>
        <dbReference type="Proteomes" id="UP000325577"/>
    </source>
</evidence>
<evidence type="ECO:0000313" key="1">
    <source>
        <dbReference type="EMBL" id="KAA8518537.1"/>
    </source>
</evidence>
<reference evidence="1 2" key="1">
    <citation type="submission" date="2019-09" db="EMBL/GenBank/DDBJ databases">
        <title>A chromosome-level genome assembly of the Chinese tupelo Nyssa sinensis.</title>
        <authorList>
            <person name="Yang X."/>
            <person name="Kang M."/>
            <person name="Yang Y."/>
            <person name="Xiong H."/>
            <person name="Wang M."/>
            <person name="Zhang Z."/>
            <person name="Wang Z."/>
            <person name="Wu H."/>
            <person name="Ma T."/>
            <person name="Liu J."/>
            <person name="Xi Z."/>
        </authorList>
    </citation>
    <scope>NUCLEOTIDE SEQUENCE [LARGE SCALE GENOMIC DNA]</scope>
    <source>
        <strain evidence="1">J267</strain>
        <tissue evidence="1">Leaf</tissue>
    </source>
</reference>
<name>A0A5J4ZMU9_9ASTE</name>
<organism evidence="1 2">
    <name type="scientific">Nyssa sinensis</name>
    <dbReference type="NCBI Taxonomy" id="561372"/>
    <lineage>
        <taxon>Eukaryota</taxon>
        <taxon>Viridiplantae</taxon>
        <taxon>Streptophyta</taxon>
        <taxon>Embryophyta</taxon>
        <taxon>Tracheophyta</taxon>
        <taxon>Spermatophyta</taxon>
        <taxon>Magnoliopsida</taxon>
        <taxon>eudicotyledons</taxon>
        <taxon>Gunneridae</taxon>
        <taxon>Pentapetalae</taxon>
        <taxon>asterids</taxon>
        <taxon>Cornales</taxon>
        <taxon>Nyssaceae</taxon>
        <taxon>Nyssa</taxon>
    </lineage>
</organism>
<protein>
    <submittedName>
        <fullName evidence="1">Uncharacterized protein</fullName>
    </submittedName>
</protein>
<gene>
    <name evidence="1" type="ORF">F0562_016011</name>
</gene>